<keyword evidence="2" id="KW-1185">Reference proteome</keyword>
<reference evidence="1 2" key="1">
    <citation type="submission" date="2021-03" db="EMBL/GenBank/DDBJ databases">
        <authorList>
            <person name="Peeters C."/>
        </authorList>
    </citation>
    <scope>NUCLEOTIDE SEQUENCE [LARGE SCALE GENOMIC DNA]</scope>
    <source>
        <strain evidence="1 2">LMG 26411</strain>
    </source>
</reference>
<gene>
    <name evidence="1" type="ORF">LMG26411_06259</name>
</gene>
<dbReference type="Gene3D" id="3.30.56.50">
    <property type="entry name" value="Putative DNA-binding domain, N-terminal subdomain of bacterial translation initiation factor IF2"/>
    <property type="match status" value="1"/>
</dbReference>
<name>A0ABM8TS01_9BURK</name>
<sequence>MRILRKMRGLSKVRVSIPFPRDMHRETVCTLAAELSRSPEAMLEQLQRAGLPHVSTDDPVTVTDKSALLAYLKRSHGQVDDSARKKITLTRRLASETTHFSPAERKAVERIARAKGLTVAPSAQGAFRRYLESVVAALEGHWAEVGEAERPVNEAYRTYLLKLTWKGEHAQRCQSVLALASTSLAKDRWSCARADREACIHPAIAPPQAAI</sequence>
<evidence type="ECO:0000313" key="2">
    <source>
        <dbReference type="Proteomes" id="UP000672657"/>
    </source>
</evidence>
<protein>
    <submittedName>
        <fullName evidence="1">Uncharacterized protein</fullName>
    </submittedName>
</protein>
<dbReference type="EMBL" id="CAJPVI010000051">
    <property type="protein sequence ID" value="CAG2158866.1"/>
    <property type="molecule type" value="Genomic_DNA"/>
</dbReference>
<comment type="caution">
    <text evidence="1">The sequence shown here is derived from an EMBL/GenBank/DDBJ whole genome shotgun (WGS) entry which is preliminary data.</text>
</comment>
<evidence type="ECO:0000313" key="1">
    <source>
        <dbReference type="EMBL" id="CAG2158866.1"/>
    </source>
</evidence>
<dbReference type="SUPFAM" id="SSF46955">
    <property type="entry name" value="Putative DNA-binding domain"/>
    <property type="match status" value="1"/>
</dbReference>
<dbReference type="Proteomes" id="UP000672657">
    <property type="component" value="Unassembled WGS sequence"/>
</dbReference>
<accession>A0ABM8TS01</accession>
<proteinExistence type="predicted"/>
<organism evidence="1 2">
    <name type="scientific">Cupriavidus numazuensis</name>
    <dbReference type="NCBI Taxonomy" id="221992"/>
    <lineage>
        <taxon>Bacteria</taxon>
        <taxon>Pseudomonadati</taxon>
        <taxon>Pseudomonadota</taxon>
        <taxon>Betaproteobacteria</taxon>
        <taxon>Burkholderiales</taxon>
        <taxon>Burkholderiaceae</taxon>
        <taxon>Cupriavidus</taxon>
    </lineage>
</organism>
<dbReference type="InterPro" id="IPR009061">
    <property type="entry name" value="DNA-bd_dom_put_sf"/>
</dbReference>